<protein>
    <recommendedName>
        <fullName evidence="5">TRP C-terminal domain-containing protein</fullName>
    </recommendedName>
</protein>
<evidence type="ECO:0000313" key="4">
    <source>
        <dbReference type="Proteomes" id="UP001295684"/>
    </source>
</evidence>
<feature type="transmembrane region" description="Helical" evidence="1">
    <location>
        <begin position="80"/>
        <end position="102"/>
    </location>
</feature>
<gene>
    <name evidence="3" type="ORF">ECRASSUSDP1_LOCUS10967</name>
</gene>
<comment type="caution">
    <text evidence="3">The sequence shown here is derived from an EMBL/GenBank/DDBJ whole genome shotgun (WGS) entry which is preliminary data.</text>
</comment>
<accession>A0AAD1UQR2</accession>
<keyword evidence="2" id="KW-0732">Signal</keyword>
<sequence>MLNHLQFLLLLILVNTYIPGEIIKYLTASASSMISLGFFKFENFPYLSNTYNYFEMKQESNEMEEIGFEYSSSLRTNMSLFLTFIFVLFLALIVYILSLIPINPQRCKCNKWLKGGISVIKKILIFNLFVRLLIESFTSLTLTSCIEIYSFRARKLNEEISLYFSYGILAFCLIFCFFVIFHFCKYTKSDMKLTEIFIELYTGIKEERAAKAFTQVWLMNRFLAVISLVCLQEFDPKGSTSILFLFEICYIVYMIKIRPFMLARTSIIEIVNQSFICAYLIALFSLNKSDWNSTLTDCGLMILLANNVIVFVIVFINFWRDIYSKFCKKKSSKQGLKRREKVMPKLRKEPIKPSDVSRSDMAFKAKLSKLQSNFKEKPNPSVDISNYRQKVMKRSLRSPHL</sequence>
<name>A0AAD1UQR2_EUPCR</name>
<dbReference type="Proteomes" id="UP001295684">
    <property type="component" value="Unassembled WGS sequence"/>
</dbReference>
<feature type="transmembrane region" description="Helical" evidence="1">
    <location>
        <begin position="163"/>
        <end position="184"/>
    </location>
</feature>
<dbReference type="AlphaFoldDB" id="A0AAD1UQR2"/>
<feature type="chain" id="PRO_5041993459" description="TRP C-terminal domain-containing protein" evidence="2">
    <location>
        <begin position="20"/>
        <end position="401"/>
    </location>
</feature>
<proteinExistence type="predicted"/>
<keyword evidence="1" id="KW-1133">Transmembrane helix</keyword>
<evidence type="ECO:0000313" key="3">
    <source>
        <dbReference type="EMBL" id="CAI2369664.1"/>
    </source>
</evidence>
<keyword evidence="4" id="KW-1185">Reference proteome</keyword>
<feature type="transmembrane region" description="Helical" evidence="1">
    <location>
        <begin position="123"/>
        <end position="151"/>
    </location>
</feature>
<organism evidence="3 4">
    <name type="scientific">Euplotes crassus</name>
    <dbReference type="NCBI Taxonomy" id="5936"/>
    <lineage>
        <taxon>Eukaryota</taxon>
        <taxon>Sar</taxon>
        <taxon>Alveolata</taxon>
        <taxon>Ciliophora</taxon>
        <taxon>Intramacronucleata</taxon>
        <taxon>Spirotrichea</taxon>
        <taxon>Hypotrichia</taxon>
        <taxon>Euplotida</taxon>
        <taxon>Euplotidae</taxon>
        <taxon>Moneuplotes</taxon>
    </lineage>
</organism>
<feature type="signal peptide" evidence="2">
    <location>
        <begin position="1"/>
        <end position="19"/>
    </location>
</feature>
<dbReference type="EMBL" id="CAMPGE010010816">
    <property type="protein sequence ID" value="CAI2369664.1"/>
    <property type="molecule type" value="Genomic_DNA"/>
</dbReference>
<keyword evidence="1" id="KW-0812">Transmembrane</keyword>
<feature type="transmembrane region" description="Helical" evidence="1">
    <location>
        <begin position="267"/>
        <end position="287"/>
    </location>
</feature>
<evidence type="ECO:0000256" key="2">
    <source>
        <dbReference type="SAM" id="SignalP"/>
    </source>
</evidence>
<evidence type="ECO:0008006" key="5">
    <source>
        <dbReference type="Google" id="ProtNLM"/>
    </source>
</evidence>
<evidence type="ECO:0000256" key="1">
    <source>
        <dbReference type="SAM" id="Phobius"/>
    </source>
</evidence>
<feature type="transmembrane region" description="Helical" evidence="1">
    <location>
        <begin position="299"/>
        <end position="319"/>
    </location>
</feature>
<reference evidence="3" key="1">
    <citation type="submission" date="2023-07" db="EMBL/GenBank/DDBJ databases">
        <authorList>
            <consortium name="AG Swart"/>
            <person name="Singh M."/>
            <person name="Singh A."/>
            <person name="Seah K."/>
            <person name="Emmerich C."/>
        </authorList>
    </citation>
    <scope>NUCLEOTIDE SEQUENCE</scope>
    <source>
        <strain evidence="3">DP1</strain>
    </source>
</reference>
<keyword evidence="1" id="KW-0472">Membrane</keyword>